<evidence type="ECO:0000313" key="5">
    <source>
        <dbReference type="RefSeq" id="XP_025405587.1"/>
    </source>
</evidence>
<keyword evidence="2" id="KW-1185">Reference proteome</keyword>
<evidence type="ECO:0000256" key="1">
    <source>
        <dbReference type="SAM" id="Phobius"/>
    </source>
</evidence>
<evidence type="ECO:0000313" key="3">
    <source>
        <dbReference type="RefSeq" id="XP_025405585.1"/>
    </source>
</evidence>
<keyword evidence="1" id="KW-0812">Transmembrane</keyword>
<keyword evidence="1" id="KW-0472">Membrane</keyword>
<dbReference type="GeneID" id="112679867"/>
<gene>
    <name evidence="3 4 5 6" type="primary">LOC112679867</name>
</gene>
<dbReference type="RefSeq" id="XP_025405587.1">
    <property type="nucleotide sequence ID" value="XM_025549802.1"/>
</dbReference>
<organism evidence="2 3">
    <name type="scientific">Sipha flava</name>
    <name type="common">yellow sugarcane aphid</name>
    <dbReference type="NCBI Taxonomy" id="143950"/>
    <lineage>
        <taxon>Eukaryota</taxon>
        <taxon>Metazoa</taxon>
        <taxon>Ecdysozoa</taxon>
        <taxon>Arthropoda</taxon>
        <taxon>Hexapoda</taxon>
        <taxon>Insecta</taxon>
        <taxon>Pterygota</taxon>
        <taxon>Neoptera</taxon>
        <taxon>Paraneoptera</taxon>
        <taxon>Hemiptera</taxon>
        <taxon>Sternorrhyncha</taxon>
        <taxon>Aphidomorpha</taxon>
        <taxon>Aphidoidea</taxon>
        <taxon>Aphididae</taxon>
        <taxon>Sipha</taxon>
    </lineage>
</organism>
<name>A0A8B8F4U0_9HEMI</name>
<reference evidence="3 4" key="1">
    <citation type="submission" date="2025-04" db="UniProtKB">
        <authorList>
            <consortium name="RefSeq"/>
        </authorList>
    </citation>
    <scope>IDENTIFICATION</scope>
    <source>
        <tissue evidence="3 4">Whole body</tissue>
    </source>
</reference>
<accession>A0A8B8F4U0</accession>
<dbReference type="RefSeq" id="XP_025405588.1">
    <property type="nucleotide sequence ID" value="XM_025549803.1"/>
</dbReference>
<keyword evidence="1" id="KW-1133">Transmembrane helix</keyword>
<dbReference type="RefSeq" id="XP_025405586.1">
    <property type="nucleotide sequence ID" value="XM_025549801.1"/>
</dbReference>
<sequence length="147" mass="16129">MMKLLRNHRTTENCMSATSLKIFAATTTLISIKGETYNPDNAIRTLSDSDNDESVETECVSSKLNEENGKNTNVTIQKPKDVVTTDIIAILIAIKILNVNVVAAVVNIVDSVLKNRLVVITVAEVVVIVIVAKDIAVVCFHFTLEWD</sequence>
<feature type="transmembrane region" description="Helical" evidence="1">
    <location>
        <begin position="118"/>
        <end position="144"/>
    </location>
</feature>
<evidence type="ECO:0000313" key="4">
    <source>
        <dbReference type="RefSeq" id="XP_025405586.1"/>
    </source>
</evidence>
<proteinExistence type="predicted"/>
<protein>
    <submittedName>
        <fullName evidence="3 4">Uncharacterized protein LOC112679867 isoform X1</fullName>
    </submittedName>
</protein>
<dbReference type="AlphaFoldDB" id="A0A8B8F4U0"/>
<evidence type="ECO:0000313" key="2">
    <source>
        <dbReference type="Proteomes" id="UP000694846"/>
    </source>
</evidence>
<dbReference type="RefSeq" id="XP_025405585.1">
    <property type="nucleotide sequence ID" value="XM_025549800.1"/>
</dbReference>
<evidence type="ECO:0000313" key="6">
    <source>
        <dbReference type="RefSeq" id="XP_025405588.1"/>
    </source>
</evidence>
<dbReference type="Proteomes" id="UP000694846">
    <property type="component" value="Unplaced"/>
</dbReference>
<feature type="transmembrane region" description="Helical" evidence="1">
    <location>
        <begin position="87"/>
        <end position="106"/>
    </location>
</feature>